<feature type="transmembrane region" description="Helical" evidence="3">
    <location>
        <begin position="790"/>
        <end position="810"/>
    </location>
</feature>
<dbReference type="EMBL" id="QWIK01001166">
    <property type="protein sequence ID" value="RMX96962.1"/>
    <property type="molecule type" value="Genomic_DNA"/>
</dbReference>
<dbReference type="Pfam" id="PF08238">
    <property type="entry name" value="Sel1"/>
    <property type="match status" value="8"/>
</dbReference>
<dbReference type="AlphaFoldDB" id="A0A3M6Y1S8"/>
<proteinExistence type="inferred from homology"/>
<evidence type="ECO:0000313" key="6">
    <source>
        <dbReference type="Proteomes" id="UP000282582"/>
    </source>
</evidence>
<dbReference type="SMART" id="SM00671">
    <property type="entry name" value="SEL1"/>
    <property type="match status" value="11"/>
</dbReference>
<comment type="caution">
    <text evidence="5">The sequence shown here is derived from an EMBL/GenBank/DDBJ whole genome shotgun (WGS) entry which is preliminary data.</text>
</comment>
<feature type="region of interest" description="Disordered" evidence="2">
    <location>
        <begin position="820"/>
        <end position="873"/>
    </location>
</feature>
<accession>A0A3M6Y1S8</accession>
<keyword evidence="3" id="KW-0812">Transmembrane</keyword>
<evidence type="ECO:0000256" key="1">
    <source>
        <dbReference type="ARBA" id="ARBA00038101"/>
    </source>
</evidence>
<evidence type="ECO:0008006" key="7">
    <source>
        <dbReference type="Google" id="ProtNLM"/>
    </source>
</evidence>
<feature type="region of interest" description="Disordered" evidence="2">
    <location>
        <begin position="27"/>
        <end position="68"/>
    </location>
</feature>
<keyword evidence="4" id="KW-0732">Signal</keyword>
<dbReference type="GO" id="GO:0036503">
    <property type="term" value="P:ERAD pathway"/>
    <property type="evidence" value="ECO:0007669"/>
    <property type="project" value="TreeGrafter"/>
</dbReference>
<dbReference type="InterPro" id="IPR006597">
    <property type="entry name" value="Sel1-like"/>
</dbReference>
<evidence type="ECO:0000256" key="3">
    <source>
        <dbReference type="SAM" id="Phobius"/>
    </source>
</evidence>
<feature type="compositionally biased region" description="Basic and acidic residues" evidence="2">
    <location>
        <begin position="55"/>
        <end position="68"/>
    </location>
</feature>
<dbReference type="PANTHER" id="PTHR11102:SF147">
    <property type="entry name" value="SEL1L ADAPTOR SUBUNIT OF ERAD E3 UBIQUITIN LIGASE"/>
    <property type="match status" value="1"/>
</dbReference>
<keyword evidence="3" id="KW-1133">Transmembrane helix</keyword>
<dbReference type="Gene3D" id="1.25.40.10">
    <property type="entry name" value="Tetratricopeptide repeat domain"/>
    <property type="match status" value="3"/>
</dbReference>
<dbReference type="GO" id="GO:0005789">
    <property type="term" value="C:endoplasmic reticulum membrane"/>
    <property type="evidence" value="ECO:0007669"/>
    <property type="project" value="TreeGrafter"/>
</dbReference>
<feature type="compositionally biased region" description="Low complexity" evidence="2">
    <location>
        <begin position="825"/>
        <end position="841"/>
    </location>
</feature>
<evidence type="ECO:0000313" key="5">
    <source>
        <dbReference type="EMBL" id="RMX96962.1"/>
    </source>
</evidence>
<dbReference type="InterPro" id="IPR050767">
    <property type="entry name" value="Sel1_AlgK"/>
</dbReference>
<sequence>MKSGIWRIAPLLLCKLGCNRRTVEATSTAREDVGEQQPLHDTQPAAESNEWMGQKGDDAATQEERETAKTVREASTILRKIKPPTVSKLAQYTRKPKGVFGTGVYYAKEAFVLLFMNQPKQTNLLTTSTSQQNPPKLTQPLSKAVNLLQTAAQASDPDALYLLAEMSFHGNFTHPVNYPQAFNYYKQLADLDGNSTAQHMLAFLYATGLAAPEIPMDQAKAMLYHTFAAEQGNTRSQMTLAYRHHAAVATPKNCEESVHWYKRVADKAIAYYRSGPPGRYSLPRDSYRLADEDGGVYGEGASVSSSGIHAKQGGPTSDAYADVEDVLEYLHLQSSKGDLKATFGLARLHYEGNSHLRRDFGVARRYFLQVARDYWAEDGKVRKDVTAGTEKMACKAAGYLGRMFLRGEGAEQNFRRATIWFRRGLKNGDALSQYSLGIMHLDGLGVQQDTAKAADYLSAAADQDMAVAQTALAQLFLDQGDVQTATRYFELAARNSHIEAFYYLAEMNNQAIGRDRSCGMATVYYKIVAEKAEPIWSTAAEANEAYEEGEMQKAIVSYLMAAEQGSENAQANVAWLLDHTPPKWSPISYLRSIGQQALTPVGDAARLALMYWTRSAKQQNIDSLVKMGDYYLSGLGAAFSAENAAACNQAAAETLQSAQAMWNLGWMHENGVGIAQDFHLAKRLYDQALETNREAYLPVKLSLFKLRWRSWWNDVSGGTIKSMGADPKVANRRSFAEWIHAFLEADAQMYAQEFEQEEWAAAAAAEHEGMPGGDVDYGWDSGEGGDFEDGVLETLLIGGLIAALGWLIYYRQQQQRAAEQRRLQQEGQGQGQQQQQQQQQQAPPPPGQQPDGGFFPQPGDPNWNAWVAGGVGH</sequence>
<name>A0A3M6Y1S8_HORWE</name>
<feature type="chain" id="PRO_5018187086" description="DOD-type homing endonuclease domain-containing protein" evidence="4">
    <location>
        <begin position="26"/>
        <end position="873"/>
    </location>
</feature>
<reference evidence="5 6" key="1">
    <citation type="journal article" date="2018" name="BMC Genomics">
        <title>Genomic evidence for intraspecific hybridization in a clonal and extremely halotolerant yeast.</title>
        <authorList>
            <person name="Gostincar C."/>
            <person name="Stajich J.E."/>
            <person name="Zupancic J."/>
            <person name="Zalar P."/>
            <person name="Gunde-Cimerman N."/>
        </authorList>
    </citation>
    <scope>NUCLEOTIDE SEQUENCE [LARGE SCALE GENOMIC DNA]</scope>
    <source>
        <strain evidence="5 6">EXF-6654</strain>
    </source>
</reference>
<protein>
    <recommendedName>
        <fullName evidence="7">DOD-type homing endonuclease domain-containing protein</fullName>
    </recommendedName>
</protein>
<evidence type="ECO:0000256" key="4">
    <source>
        <dbReference type="SAM" id="SignalP"/>
    </source>
</evidence>
<feature type="compositionally biased region" description="Low complexity" evidence="2">
    <location>
        <begin position="849"/>
        <end position="861"/>
    </location>
</feature>
<keyword evidence="3" id="KW-0472">Membrane</keyword>
<dbReference type="Proteomes" id="UP000282582">
    <property type="component" value="Unassembled WGS sequence"/>
</dbReference>
<feature type="signal peptide" evidence="4">
    <location>
        <begin position="1"/>
        <end position="25"/>
    </location>
</feature>
<organism evidence="5 6">
    <name type="scientific">Hortaea werneckii</name>
    <name type="common">Black yeast</name>
    <name type="synonym">Cladosporium werneckii</name>
    <dbReference type="NCBI Taxonomy" id="91943"/>
    <lineage>
        <taxon>Eukaryota</taxon>
        <taxon>Fungi</taxon>
        <taxon>Dikarya</taxon>
        <taxon>Ascomycota</taxon>
        <taxon>Pezizomycotina</taxon>
        <taxon>Dothideomycetes</taxon>
        <taxon>Dothideomycetidae</taxon>
        <taxon>Mycosphaerellales</taxon>
        <taxon>Teratosphaeriaceae</taxon>
        <taxon>Hortaea</taxon>
    </lineage>
</organism>
<comment type="similarity">
    <text evidence="1">Belongs to the sel-1 family.</text>
</comment>
<evidence type="ECO:0000256" key="2">
    <source>
        <dbReference type="SAM" id="MobiDB-lite"/>
    </source>
</evidence>
<gene>
    <name evidence="5" type="ORF">D0868_10897</name>
</gene>
<dbReference type="PANTHER" id="PTHR11102">
    <property type="entry name" value="SEL-1-LIKE PROTEIN"/>
    <property type="match status" value="1"/>
</dbReference>
<dbReference type="SUPFAM" id="SSF81901">
    <property type="entry name" value="HCP-like"/>
    <property type="match status" value="3"/>
</dbReference>
<dbReference type="InterPro" id="IPR011990">
    <property type="entry name" value="TPR-like_helical_dom_sf"/>
</dbReference>